<evidence type="ECO:0008006" key="4">
    <source>
        <dbReference type="Google" id="ProtNLM"/>
    </source>
</evidence>
<comment type="caution">
    <text evidence="2">The sequence shown here is derived from an EMBL/GenBank/DDBJ whole genome shotgun (WGS) entry which is preliminary data.</text>
</comment>
<dbReference type="Proteomes" id="UP001219525">
    <property type="component" value="Unassembled WGS sequence"/>
</dbReference>
<dbReference type="NCBIfam" id="TIGR00654">
    <property type="entry name" value="PhzF_family"/>
    <property type="match status" value="1"/>
</dbReference>
<organism evidence="2 3">
    <name type="scientific">Mycena pura</name>
    <dbReference type="NCBI Taxonomy" id="153505"/>
    <lineage>
        <taxon>Eukaryota</taxon>
        <taxon>Fungi</taxon>
        <taxon>Dikarya</taxon>
        <taxon>Basidiomycota</taxon>
        <taxon>Agaricomycotina</taxon>
        <taxon>Agaricomycetes</taxon>
        <taxon>Agaricomycetidae</taxon>
        <taxon>Agaricales</taxon>
        <taxon>Marasmiineae</taxon>
        <taxon>Mycenaceae</taxon>
        <taxon>Mycena</taxon>
    </lineage>
</organism>
<dbReference type="PANTHER" id="PTHR13774:SF32">
    <property type="entry name" value="ANTISENSE-ENHANCING SEQUENCE 1"/>
    <property type="match status" value="1"/>
</dbReference>
<reference evidence="2" key="1">
    <citation type="submission" date="2023-03" db="EMBL/GenBank/DDBJ databases">
        <title>Massive genome expansion in bonnet fungi (Mycena s.s.) driven by repeated elements and novel gene families across ecological guilds.</title>
        <authorList>
            <consortium name="Lawrence Berkeley National Laboratory"/>
            <person name="Harder C.B."/>
            <person name="Miyauchi S."/>
            <person name="Viragh M."/>
            <person name="Kuo A."/>
            <person name="Thoen E."/>
            <person name="Andreopoulos B."/>
            <person name="Lu D."/>
            <person name="Skrede I."/>
            <person name="Drula E."/>
            <person name="Henrissat B."/>
            <person name="Morin E."/>
            <person name="Kohler A."/>
            <person name="Barry K."/>
            <person name="LaButti K."/>
            <person name="Morin E."/>
            <person name="Salamov A."/>
            <person name="Lipzen A."/>
            <person name="Mereny Z."/>
            <person name="Hegedus B."/>
            <person name="Baldrian P."/>
            <person name="Stursova M."/>
            <person name="Weitz H."/>
            <person name="Taylor A."/>
            <person name="Grigoriev I.V."/>
            <person name="Nagy L.G."/>
            <person name="Martin F."/>
            <person name="Kauserud H."/>
        </authorList>
    </citation>
    <scope>NUCLEOTIDE SEQUENCE</scope>
    <source>
        <strain evidence="2">9144</strain>
    </source>
</reference>
<dbReference type="GO" id="GO:0016853">
    <property type="term" value="F:isomerase activity"/>
    <property type="evidence" value="ECO:0007669"/>
    <property type="project" value="TreeGrafter"/>
</dbReference>
<dbReference type="AlphaFoldDB" id="A0AAD6VV15"/>
<dbReference type="SUPFAM" id="SSF54506">
    <property type="entry name" value="Diaminopimelate epimerase-like"/>
    <property type="match status" value="1"/>
</dbReference>
<proteinExistence type="predicted"/>
<evidence type="ECO:0000313" key="3">
    <source>
        <dbReference type="Proteomes" id="UP001219525"/>
    </source>
</evidence>
<accession>A0AAD6VV15</accession>
<evidence type="ECO:0000313" key="2">
    <source>
        <dbReference type="EMBL" id="KAJ7220653.1"/>
    </source>
</evidence>
<dbReference type="InterPro" id="IPR003719">
    <property type="entry name" value="Phenazine_PhzF-like"/>
</dbReference>
<dbReference type="EMBL" id="JARJCW010000009">
    <property type="protein sequence ID" value="KAJ7220653.1"/>
    <property type="molecule type" value="Genomic_DNA"/>
</dbReference>
<gene>
    <name evidence="2" type="ORF">GGX14DRAFT_675526</name>
</gene>
<name>A0AAD6VV15_9AGAR</name>
<dbReference type="GO" id="GO:0005737">
    <property type="term" value="C:cytoplasm"/>
    <property type="evidence" value="ECO:0007669"/>
    <property type="project" value="TreeGrafter"/>
</dbReference>
<sequence>MSRRLRFTKLDIFTVTPFVGNPLAIVHVPTTVTLSQSEKQLIAREFNLSETVFHHEQDPAASDTAAPVVIDIFTPSEELPFAGHPTVGSGFYLLSRPGVRQPDTVTLRTRAGDIPVVRAPGGGVRLQVPIDFKVHAPLAISSVKAQQPRLADADYVNGIAGAEACASVVKGMTFLLLALASEDALARLQPYPTRLLIPDATTALGAWGAGFAGLYAFWVQADADGMLRVRTRMFDGPMEDPATGSAASTLAGWLALRRGPGVHTIDIVQGIEMGRRSDIKVVVDVGSNNGINSIALEGAAVEVMEGAVVI</sequence>
<dbReference type="PIRSF" id="PIRSF016184">
    <property type="entry name" value="PhzC_PhzF"/>
    <property type="match status" value="1"/>
</dbReference>
<dbReference type="PANTHER" id="PTHR13774">
    <property type="entry name" value="PHENAZINE BIOSYNTHESIS PROTEIN"/>
    <property type="match status" value="1"/>
</dbReference>
<feature type="non-terminal residue" evidence="2">
    <location>
        <position position="1"/>
    </location>
</feature>
<dbReference type="Gene3D" id="3.10.310.10">
    <property type="entry name" value="Diaminopimelate Epimerase, Chain A, domain 1"/>
    <property type="match status" value="2"/>
</dbReference>
<evidence type="ECO:0000256" key="1">
    <source>
        <dbReference type="PIRSR" id="PIRSR016184-1"/>
    </source>
</evidence>
<protein>
    <recommendedName>
        <fullName evidence="4">Phenazine biosynthesis protein</fullName>
    </recommendedName>
</protein>
<feature type="active site" evidence="1">
    <location>
        <position position="50"/>
    </location>
</feature>
<keyword evidence="3" id="KW-1185">Reference proteome</keyword>
<dbReference type="Pfam" id="PF02567">
    <property type="entry name" value="PhzC-PhzF"/>
    <property type="match status" value="1"/>
</dbReference>